<evidence type="ECO:0000256" key="7">
    <source>
        <dbReference type="ARBA" id="ARBA00022993"/>
    </source>
</evidence>
<evidence type="ECO:0000256" key="4">
    <source>
        <dbReference type="ARBA" id="ARBA00022741"/>
    </source>
</evidence>
<dbReference type="GeneID" id="300133229"/>
<evidence type="ECO:0000313" key="10">
    <source>
        <dbReference type="EMBL" id="SUB23994.1"/>
    </source>
</evidence>
<dbReference type="RefSeq" id="WP_115249265.1">
    <property type="nucleotide sequence ID" value="NZ_UGSP01000001.1"/>
</dbReference>
<keyword evidence="11" id="KW-1185">Reference proteome</keyword>
<sequence>MSYIVGVTGGIGSGKSTIVDLFAELGAEIIDADIVAREVVAKGTPLLVEIAAHFGETILLDSGELNRQALRQIVFELPQEKVWLNNLLHPAIRREMLHQLAQSQAPYVLWVVPLLIENDLTAFCDRVLVVDVLPETQLLRAAKRDQNNIALIKNIMASQVSREKRLSVADDVVDNEPELSQNLPYLQQKVLELHHQYLQLAKEKEKANE</sequence>
<evidence type="ECO:0000256" key="3">
    <source>
        <dbReference type="ARBA" id="ARBA00022679"/>
    </source>
</evidence>
<protein>
    <recommendedName>
        <fullName evidence="8 9">Dephospho-CoA kinase</fullName>
        <ecNumber evidence="8 9">2.7.1.24</ecNumber>
    </recommendedName>
    <alternativeName>
        <fullName evidence="8">Dephosphocoenzyme A kinase</fullName>
    </alternativeName>
</protein>
<reference evidence="10 11" key="1">
    <citation type="submission" date="2018-06" db="EMBL/GenBank/DDBJ databases">
        <authorList>
            <consortium name="Pathogen Informatics"/>
            <person name="Doyle S."/>
        </authorList>
    </citation>
    <scope>NUCLEOTIDE SEQUENCE [LARGE SCALE GENOMIC DNA]</scope>
    <source>
        <strain evidence="11">NCTC 11297</strain>
    </source>
</reference>
<keyword evidence="6 8" id="KW-0067">ATP-binding</keyword>
<organism evidence="10 11">
    <name type="scientific">Avibacterium avium</name>
    <name type="common">Pasteurella avium</name>
    <dbReference type="NCBI Taxonomy" id="751"/>
    <lineage>
        <taxon>Bacteria</taxon>
        <taxon>Pseudomonadati</taxon>
        <taxon>Pseudomonadota</taxon>
        <taxon>Gammaproteobacteria</taxon>
        <taxon>Pasteurellales</taxon>
        <taxon>Pasteurellaceae</taxon>
        <taxon>Avibacterium</taxon>
    </lineage>
</organism>
<comment type="similarity">
    <text evidence="1 8">Belongs to the CoaE family.</text>
</comment>
<name>A0A379AQY6_AVIAV</name>
<comment type="function">
    <text evidence="8">Catalyzes the phosphorylation of the 3'-hydroxyl group of dephosphocoenzyme A to form coenzyme A.</text>
</comment>
<feature type="binding site" evidence="8">
    <location>
        <begin position="12"/>
        <end position="17"/>
    </location>
    <ligand>
        <name>ATP</name>
        <dbReference type="ChEBI" id="CHEBI:30616"/>
    </ligand>
</feature>
<dbReference type="Pfam" id="PF01121">
    <property type="entry name" value="CoaE"/>
    <property type="match status" value="1"/>
</dbReference>
<dbReference type="FunFam" id="3.40.50.300:FF:000518">
    <property type="entry name" value="Dephospho-CoA kinase"/>
    <property type="match status" value="1"/>
</dbReference>
<dbReference type="AlphaFoldDB" id="A0A379AQY6"/>
<dbReference type="PANTHER" id="PTHR10695:SF46">
    <property type="entry name" value="BIFUNCTIONAL COENZYME A SYNTHASE-RELATED"/>
    <property type="match status" value="1"/>
</dbReference>
<dbReference type="InterPro" id="IPR027417">
    <property type="entry name" value="P-loop_NTPase"/>
</dbReference>
<evidence type="ECO:0000313" key="11">
    <source>
        <dbReference type="Proteomes" id="UP000255098"/>
    </source>
</evidence>
<evidence type="ECO:0000256" key="1">
    <source>
        <dbReference type="ARBA" id="ARBA00009018"/>
    </source>
</evidence>
<dbReference type="SUPFAM" id="SSF52540">
    <property type="entry name" value="P-loop containing nucleoside triphosphate hydrolases"/>
    <property type="match status" value="1"/>
</dbReference>
<comment type="catalytic activity">
    <reaction evidence="8">
        <text>3'-dephospho-CoA + ATP = ADP + CoA + H(+)</text>
        <dbReference type="Rhea" id="RHEA:18245"/>
        <dbReference type="ChEBI" id="CHEBI:15378"/>
        <dbReference type="ChEBI" id="CHEBI:30616"/>
        <dbReference type="ChEBI" id="CHEBI:57287"/>
        <dbReference type="ChEBI" id="CHEBI:57328"/>
        <dbReference type="ChEBI" id="CHEBI:456216"/>
        <dbReference type="EC" id="2.7.1.24"/>
    </reaction>
</comment>
<dbReference type="EMBL" id="UGSP01000001">
    <property type="protein sequence ID" value="SUB23994.1"/>
    <property type="molecule type" value="Genomic_DNA"/>
</dbReference>
<dbReference type="GO" id="GO:0015937">
    <property type="term" value="P:coenzyme A biosynthetic process"/>
    <property type="evidence" value="ECO:0007669"/>
    <property type="project" value="UniProtKB-UniRule"/>
</dbReference>
<keyword evidence="3 8" id="KW-0808">Transferase</keyword>
<evidence type="ECO:0000256" key="2">
    <source>
        <dbReference type="ARBA" id="ARBA00022490"/>
    </source>
</evidence>
<evidence type="ECO:0000256" key="8">
    <source>
        <dbReference type="HAMAP-Rule" id="MF_00376"/>
    </source>
</evidence>
<dbReference type="PANTHER" id="PTHR10695">
    <property type="entry name" value="DEPHOSPHO-COA KINASE-RELATED"/>
    <property type="match status" value="1"/>
</dbReference>
<comment type="subcellular location">
    <subcellularLocation>
        <location evidence="8">Cytoplasm</location>
    </subcellularLocation>
</comment>
<dbReference type="Proteomes" id="UP000255098">
    <property type="component" value="Unassembled WGS sequence"/>
</dbReference>
<keyword evidence="5 8" id="KW-0418">Kinase</keyword>
<gene>
    <name evidence="8 10" type="primary">coaE</name>
    <name evidence="10" type="ORF">NCTC11297_01016</name>
</gene>
<dbReference type="HAMAP" id="MF_00376">
    <property type="entry name" value="Dephospho_CoA_kinase"/>
    <property type="match status" value="1"/>
</dbReference>
<dbReference type="Gene3D" id="3.40.50.300">
    <property type="entry name" value="P-loop containing nucleotide triphosphate hydrolases"/>
    <property type="match status" value="1"/>
</dbReference>
<dbReference type="NCBIfam" id="TIGR00152">
    <property type="entry name" value="dephospho-CoA kinase"/>
    <property type="match status" value="1"/>
</dbReference>
<dbReference type="InterPro" id="IPR001977">
    <property type="entry name" value="Depp_CoAkinase"/>
</dbReference>
<keyword evidence="4 8" id="KW-0547">Nucleotide-binding</keyword>
<dbReference type="GO" id="GO:0004140">
    <property type="term" value="F:dephospho-CoA kinase activity"/>
    <property type="evidence" value="ECO:0007669"/>
    <property type="project" value="UniProtKB-UniRule"/>
</dbReference>
<keyword evidence="2 8" id="KW-0963">Cytoplasm</keyword>
<dbReference type="GO" id="GO:0005737">
    <property type="term" value="C:cytoplasm"/>
    <property type="evidence" value="ECO:0007669"/>
    <property type="project" value="UniProtKB-SubCell"/>
</dbReference>
<keyword evidence="7 8" id="KW-0173">Coenzyme A biosynthesis</keyword>
<evidence type="ECO:0000256" key="6">
    <source>
        <dbReference type="ARBA" id="ARBA00022840"/>
    </source>
</evidence>
<evidence type="ECO:0000256" key="5">
    <source>
        <dbReference type="ARBA" id="ARBA00022777"/>
    </source>
</evidence>
<comment type="pathway">
    <text evidence="8">Cofactor biosynthesis; coenzyme A biosynthesis; CoA from (R)-pantothenate: step 5/5.</text>
</comment>
<dbReference type="EC" id="2.7.1.24" evidence="8 9"/>
<evidence type="ECO:0000256" key="9">
    <source>
        <dbReference type="NCBIfam" id="TIGR00152"/>
    </source>
</evidence>
<dbReference type="CDD" id="cd02022">
    <property type="entry name" value="DPCK"/>
    <property type="match status" value="1"/>
</dbReference>
<proteinExistence type="inferred from homology"/>
<accession>A0A379AQY6</accession>
<dbReference type="GO" id="GO:0005524">
    <property type="term" value="F:ATP binding"/>
    <property type="evidence" value="ECO:0007669"/>
    <property type="project" value="UniProtKB-UniRule"/>
</dbReference>
<dbReference type="PROSITE" id="PS51219">
    <property type="entry name" value="DPCK"/>
    <property type="match status" value="1"/>
</dbReference>
<dbReference type="UniPathway" id="UPA00241">
    <property type="reaction ID" value="UER00356"/>
</dbReference>